<evidence type="ECO:0000313" key="8">
    <source>
        <dbReference type="Proteomes" id="UP001583186"/>
    </source>
</evidence>
<feature type="transmembrane region" description="Helical" evidence="6">
    <location>
        <begin position="20"/>
        <end position="39"/>
    </location>
</feature>
<protein>
    <recommendedName>
        <fullName evidence="9">Benzoate 4-monooxygenase cytochrome P450</fullName>
    </recommendedName>
</protein>
<keyword evidence="3 5" id="KW-0479">Metal-binding</keyword>
<reference evidence="7 8" key="1">
    <citation type="journal article" date="2024" name="IMA Fungus">
        <title>IMA Genome - F19 : A genome assembly and annotation guide to empower mycologists, including annotated draft genome sequences of Ceratocystis pirilliformis, Diaporthe australafricana, Fusarium ophioides, Paecilomyces lecythidis, and Sporothrix stenoceras.</title>
        <authorList>
            <person name="Aylward J."/>
            <person name="Wilson A.M."/>
            <person name="Visagie C.M."/>
            <person name="Spraker J."/>
            <person name="Barnes I."/>
            <person name="Buitendag C."/>
            <person name="Ceriani C."/>
            <person name="Del Mar Angel L."/>
            <person name="du Plessis D."/>
            <person name="Fuchs T."/>
            <person name="Gasser K."/>
            <person name="Kramer D."/>
            <person name="Li W."/>
            <person name="Munsamy K."/>
            <person name="Piso A."/>
            <person name="Price J.L."/>
            <person name="Sonnekus B."/>
            <person name="Thomas C."/>
            <person name="van der Nest A."/>
            <person name="van Dijk A."/>
            <person name="van Heerden A."/>
            <person name="van Vuuren N."/>
            <person name="Yilmaz N."/>
            <person name="Duong T.A."/>
            <person name="van der Merwe N.A."/>
            <person name="Wingfield M.J."/>
            <person name="Wingfield B.D."/>
        </authorList>
    </citation>
    <scope>NUCLEOTIDE SEQUENCE [LARGE SCALE GENOMIC DNA]</scope>
    <source>
        <strain evidence="7 8">CMW 5346</strain>
    </source>
</reference>
<organism evidence="7 8">
    <name type="scientific">Sporothrix stenoceras</name>
    <dbReference type="NCBI Taxonomy" id="5173"/>
    <lineage>
        <taxon>Eukaryota</taxon>
        <taxon>Fungi</taxon>
        <taxon>Dikarya</taxon>
        <taxon>Ascomycota</taxon>
        <taxon>Pezizomycotina</taxon>
        <taxon>Sordariomycetes</taxon>
        <taxon>Sordariomycetidae</taxon>
        <taxon>Ophiostomatales</taxon>
        <taxon>Ophiostomataceae</taxon>
        <taxon>Sporothrix</taxon>
    </lineage>
</organism>
<dbReference type="InterPro" id="IPR001128">
    <property type="entry name" value="Cyt_P450"/>
</dbReference>
<dbReference type="InterPro" id="IPR036396">
    <property type="entry name" value="Cyt_P450_sf"/>
</dbReference>
<keyword evidence="5" id="KW-0560">Oxidoreductase</keyword>
<dbReference type="PRINTS" id="PR00385">
    <property type="entry name" value="P450"/>
</dbReference>
<dbReference type="Proteomes" id="UP001583186">
    <property type="component" value="Unassembled WGS sequence"/>
</dbReference>
<comment type="cofactor">
    <cofactor evidence="1">
        <name>heme</name>
        <dbReference type="ChEBI" id="CHEBI:30413"/>
    </cofactor>
</comment>
<dbReference type="Pfam" id="PF00067">
    <property type="entry name" value="p450"/>
    <property type="match status" value="1"/>
</dbReference>
<evidence type="ECO:0000256" key="6">
    <source>
        <dbReference type="SAM" id="Phobius"/>
    </source>
</evidence>
<proteinExistence type="inferred from homology"/>
<dbReference type="EMBL" id="JAWCUI010000103">
    <property type="protein sequence ID" value="KAL1887970.1"/>
    <property type="molecule type" value="Genomic_DNA"/>
</dbReference>
<evidence type="ECO:0008006" key="9">
    <source>
        <dbReference type="Google" id="ProtNLM"/>
    </source>
</evidence>
<dbReference type="Gene3D" id="1.10.630.10">
    <property type="entry name" value="Cytochrome P450"/>
    <property type="match status" value="1"/>
</dbReference>
<comment type="similarity">
    <text evidence="5">Belongs to the cytochrome P450 family.</text>
</comment>
<keyword evidence="8" id="KW-1185">Reference proteome</keyword>
<keyword evidence="2 5" id="KW-0349">Heme</keyword>
<dbReference type="CDD" id="cd11059">
    <property type="entry name" value="CYP_fungal"/>
    <property type="match status" value="1"/>
</dbReference>
<evidence type="ECO:0000313" key="7">
    <source>
        <dbReference type="EMBL" id="KAL1887970.1"/>
    </source>
</evidence>
<dbReference type="PRINTS" id="PR00463">
    <property type="entry name" value="EP450I"/>
</dbReference>
<gene>
    <name evidence="7" type="ORF">Sste5346_009852</name>
</gene>
<evidence type="ECO:0000256" key="2">
    <source>
        <dbReference type="ARBA" id="ARBA00022617"/>
    </source>
</evidence>
<accession>A0ABR3YJ37</accession>
<dbReference type="InterPro" id="IPR002401">
    <property type="entry name" value="Cyt_P450_E_grp-I"/>
</dbReference>
<keyword evidence="5" id="KW-0503">Monooxygenase</keyword>
<dbReference type="PANTHER" id="PTHR24305:SF164">
    <property type="entry name" value="P450, PUTATIVE (EUROFUNG)-RELATED"/>
    <property type="match status" value="1"/>
</dbReference>
<dbReference type="SUPFAM" id="SSF48264">
    <property type="entry name" value="Cytochrome P450"/>
    <property type="match status" value="1"/>
</dbReference>
<evidence type="ECO:0000256" key="4">
    <source>
        <dbReference type="ARBA" id="ARBA00023004"/>
    </source>
</evidence>
<dbReference type="InterPro" id="IPR017972">
    <property type="entry name" value="Cyt_P450_CS"/>
</dbReference>
<keyword evidence="4 5" id="KW-0408">Iron</keyword>
<keyword evidence="6" id="KW-1133">Transmembrane helix</keyword>
<comment type="caution">
    <text evidence="7">The sequence shown here is derived from an EMBL/GenBank/DDBJ whole genome shotgun (WGS) entry which is preliminary data.</text>
</comment>
<name>A0ABR3YJ37_9PEZI</name>
<sequence length="571" mass="63895">MESSGIISWVTQAVADNAEVAIVGSVLLILIYGFYYTIYEPLVVSPLAKIPGPKLFALTKWRLAYEDWTGARTTCLRDLHDQYGPAVRVGPAEVSFSSLAALRAIYGAGSGFERTTFYRMFDVYGRQNLFTFGPARQHADRKKALAHAYSKTTVLHPEALATPLIQRNVQNYLALIEAQRSDNAKTEGHEIFHSLHWFSLDSITGFLYGDKHGGTHALQQDHPQRERDRGLLNDILDPARRHLSWFAVHLPSHTKWLYTRTGLQEKVVDALGMLPMMKPATYTAIRTHALSSWKSFEKHVATVKMADEEDKTTSLSIMSRLYQHNHTAKVKVGSAAMDGLDMASELADHLLAGIDTTSDATMFAIWALSRPEHAHYQSRLLAEVASLSDSNGEIDSQGNPTANAADKLPFLDAVLKETLRLYAPLPATEPRVHAGGKDAVIDGWTIPAGTVVGMDPYTIHRNPEVFRDPLEFRPERWMAGGGPDTEEERAIIRRWFWAFSSGGRMCIGMHLAMAEMTMLLAAIYRRYTTRLHTKQENASPGITSRFEVFGDETMPTVTEHECWVHFDPIKN</sequence>
<dbReference type="InterPro" id="IPR050121">
    <property type="entry name" value="Cytochrome_P450_monoxygenase"/>
</dbReference>
<keyword evidence="6" id="KW-0472">Membrane</keyword>
<evidence type="ECO:0000256" key="5">
    <source>
        <dbReference type="RuleBase" id="RU000461"/>
    </source>
</evidence>
<keyword evidence="6" id="KW-0812">Transmembrane</keyword>
<evidence type="ECO:0000256" key="3">
    <source>
        <dbReference type="ARBA" id="ARBA00022723"/>
    </source>
</evidence>
<dbReference type="PANTHER" id="PTHR24305">
    <property type="entry name" value="CYTOCHROME P450"/>
    <property type="match status" value="1"/>
</dbReference>
<evidence type="ECO:0000256" key="1">
    <source>
        <dbReference type="ARBA" id="ARBA00001971"/>
    </source>
</evidence>
<dbReference type="PROSITE" id="PS00086">
    <property type="entry name" value="CYTOCHROME_P450"/>
    <property type="match status" value="1"/>
</dbReference>